<dbReference type="Pfam" id="PF20415">
    <property type="entry name" value="DUF6699"/>
    <property type="match status" value="1"/>
</dbReference>
<sequence>MPYESPDSSPFVTPPSSPESVTINTPPISPAYNRESAPSGLAHTPLQHSYCPSGPVNLTPDIRTSPSFYATPIMPPRPEAPDSYYPPPVPLSNGYGPSAAPPPGTPADMPHYPNVVATPWGLPTTIPPPPPMWPPQHPPALAHAPFPPPLPYGPPPWAMPAGYYPQTAAGWGPPMPPPTMTPYVHPAETPWMDPANPPPGPPLPQLGAPPAHTAHANVRWTSNLDHVDPFAEGSHYGPVLEPFLSRVVGAVIKINPLLAPPGDSLEDQLRWNMLFRSSSCYRTTDSRRSWVKGREAPATYPRLTYVRIVSRSFPWMIRIAARDQTLGVTCGEILDGISDYLYSDVTKKELENVSKTLKRHIFSAYEHNRSTDPNVPGGRLGTALKRLDWLGNDTRFGGLVVNDKFIEEHCGDILPATFELKCQPNRPPTAQELHEQPFPTKAARSTNGSRSTPSGSVKANELHGQPLRPQGMRSPNGSQFTPCFSSTQELHGPPLDQQATRSANGPPSTRSDPVTANKLHEQGPLGQQALTRPPDESQSPPNCPPMAQPHPQSLPQKATRSAHSLQSSERPFSLVISITFDGIPSGCARIPDRVVASCSSHEHVGEISGNDHV</sequence>
<dbReference type="AlphaFoldDB" id="A0A0C9YLK8"/>
<dbReference type="OrthoDB" id="3352225at2759"/>
<feature type="region of interest" description="Disordered" evidence="1">
    <location>
        <begin position="1"/>
        <end position="107"/>
    </location>
</feature>
<protein>
    <recommendedName>
        <fullName evidence="2">DUF6699 domain-containing protein</fullName>
    </recommendedName>
</protein>
<evidence type="ECO:0000256" key="1">
    <source>
        <dbReference type="SAM" id="MobiDB-lite"/>
    </source>
</evidence>
<feature type="domain" description="DUF6699" evidence="2">
    <location>
        <begin position="269"/>
        <end position="401"/>
    </location>
</feature>
<feature type="compositionally biased region" description="Pro residues" evidence="1">
    <location>
        <begin position="73"/>
        <end position="90"/>
    </location>
</feature>
<reference evidence="3 4" key="1">
    <citation type="submission" date="2014-04" db="EMBL/GenBank/DDBJ databases">
        <authorList>
            <consortium name="DOE Joint Genome Institute"/>
            <person name="Kuo A."/>
            <person name="Kohler A."/>
            <person name="Costa M.D."/>
            <person name="Nagy L.G."/>
            <person name="Floudas D."/>
            <person name="Copeland A."/>
            <person name="Barry K.W."/>
            <person name="Cichocki N."/>
            <person name="Veneault-Fourrey C."/>
            <person name="LaButti K."/>
            <person name="Lindquist E.A."/>
            <person name="Lipzen A."/>
            <person name="Lundell T."/>
            <person name="Morin E."/>
            <person name="Murat C."/>
            <person name="Sun H."/>
            <person name="Tunlid A."/>
            <person name="Henrissat B."/>
            <person name="Grigoriev I.V."/>
            <person name="Hibbett D.S."/>
            <person name="Martin F."/>
            <person name="Nordberg H.P."/>
            <person name="Cantor M.N."/>
            <person name="Hua S.X."/>
        </authorList>
    </citation>
    <scope>NUCLEOTIDE SEQUENCE [LARGE SCALE GENOMIC DNA]</scope>
    <source>
        <strain evidence="3 4">441</strain>
    </source>
</reference>
<dbReference type="HOGENOM" id="CLU_034121_0_0_1"/>
<feature type="compositionally biased region" description="Polar residues" evidence="1">
    <location>
        <begin position="497"/>
        <end position="514"/>
    </location>
</feature>
<feature type="compositionally biased region" description="Polar residues" evidence="1">
    <location>
        <begin position="550"/>
        <end position="568"/>
    </location>
</feature>
<dbReference type="InterPro" id="IPR046522">
    <property type="entry name" value="DUF6699"/>
</dbReference>
<evidence type="ECO:0000313" key="4">
    <source>
        <dbReference type="Proteomes" id="UP000054018"/>
    </source>
</evidence>
<name>A0A0C9YLK8_9AGAM</name>
<keyword evidence="4" id="KW-1185">Reference proteome</keyword>
<gene>
    <name evidence="3" type="ORF">PISMIDRAFT_17076</name>
</gene>
<organism evidence="3 4">
    <name type="scientific">Pisolithus microcarpus 441</name>
    <dbReference type="NCBI Taxonomy" id="765257"/>
    <lineage>
        <taxon>Eukaryota</taxon>
        <taxon>Fungi</taxon>
        <taxon>Dikarya</taxon>
        <taxon>Basidiomycota</taxon>
        <taxon>Agaricomycotina</taxon>
        <taxon>Agaricomycetes</taxon>
        <taxon>Agaricomycetidae</taxon>
        <taxon>Boletales</taxon>
        <taxon>Sclerodermatineae</taxon>
        <taxon>Pisolithaceae</taxon>
        <taxon>Pisolithus</taxon>
    </lineage>
</organism>
<feature type="compositionally biased region" description="Polar residues" evidence="1">
    <location>
        <begin position="473"/>
        <end position="489"/>
    </location>
</feature>
<dbReference type="STRING" id="765257.A0A0C9YLK8"/>
<proteinExistence type="predicted"/>
<evidence type="ECO:0000313" key="3">
    <source>
        <dbReference type="EMBL" id="KIK14754.1"/>
    </source>
</evidence>
<feature type="region of interest" description="Disordered" evidence="1">
    <location>
        <begin position="424"/>
        <end position="568"/>
    </location>
</feature>
<reference evidence="4" key="2">
    <citation type="submission" date="2015-01" db="EMBL/GenBank/DDBJ databases">
        <title>Evolutionary Origins and Diversification of the Mycorrhizal Mutualists.</title>
        <authorList>
            <consortium name="DOE Joint Genome Institute"/>
            <consortium name="Mycorrhizal Genomics Consortium"/>
            <person name="Kohler A."/>
            <person name="Kuo A."/>
            <person name="Nagy L.G."/>
            <person name="Floudas D."/>
            <person name="Copeland A."/>
            <person name="Barry K.W."/>
            <person name="Cichocki N."/>
            <person name="Veneault-Fourrey C."/>
            <person name="LaButti K."/>
            <person name="Lindquist E.A."/>
            <person name="Lipzen A."/>
            <person name="Lundell T."/>
            <person name="Morin E."/>
            <person name="Murat C."/>
            <person name="Riley R."/>
            <person name="Ohm R."/>
            <person name="Sun H."/>
            <person name="Tunlid A."/>
            <person name="Henrissat B."/>
            <person name="Grigoriev I.V."/>
            <person name="Hibbett D.S."/>
            <person name="Martin F."/>
        </authorList>
    </citation>
    <scope>NUCLEOTIDE SEQUENCE [LARGE SCALE GENOMIC DNA]</scope>
    <source>
        <strain evidence="4">441</strain>
    </source>
</reference>
<accession>A0A0C9YLK8</accession>
<feature type="compositionally biased region" description="Polar residues" evidence="1">
    <location>
        <begin position="443"/>
        <end position="457"/>
    </location>
</feature>
<dbReference type="EMBL" id="KN833924">
    <property type="protein sequence ID" value="KIK14754.1"/>
    <property type="molecule type" value="Genomic_DNA"/>
</dbReference>
<dbReference type="Proteomes" id="UP000054018">
    <property type="component" value="Unassembled WGS sequence"/>
</dbReference>
<evidence type="ECO:0000259" key="2">
    <source>
        <dbReference type="Pfam" id="PF20415"/>
    </source>
</evidence>
<feature type="compositionally biased region" description="Polar residues" evidence="1">
    <location>
        <begin position="1"/>
        <end position="11"/>
    </location>
</feature>